<dbReference type="AlphaFoldDB" id="A0A143DDK8"/>
<evidence type="ECO:0000256" key="1">
    <source>
        <dbReference type="ARBA" id="ARBA00004370"/>
    </source>
</evidence>
<dbReference type="InterPro" id="IPR050515">
    <property type="entry name" value="Beta-lactam/transpept"/>
</dbReference>
<dbReference type="Gene3D" id="3.90.1310.10">
    <property type="entry name" value="Penicillin-binding protein 2a (Domain 2)"/>
    <property type="match status" value="1"/>
</dbReference>
<dbReference type="Pfam" id="PF00905">
    <property type="entry name" value="Transpeptidase"/>
    <property type="match status" value="1"/>
</dbReference>
<dbReference type="GeneID" id="53316733"/>
<dbReference type="SUPFAM" id="SSF56601">
    <property type="entry name" value="beta-lactamase/transpeptidase-like"/>
    <property type="match status" value="1"/>
</dbReference>
<proteinExistence type="predicted"/>
<dbReference type="EMBL" id="CP014525">
    <property type="protein sequence ID" value="AMW34831.1"/>
    <property type="molecule type" value="Genomic_DNA"/>
</dbReference>
<evidence type="ECO:0000259" key="5">
    <source>
        <dbReference type="Pfam" id="PF03717"/>
    </source>
</evidence>
<dbReference type="InterPro" id="IPR001460">
    <property type="entry name" value="PCN-bd_Tpept"/>
</dbReference>
<reference evidence="6 7" key="1">
    <citation type="submission" date="2016-02" db="EMBL/GenBank/DDBJ databases">
        <title>Complete Genome of H5569, the type strain of the newly described species Haematospirillium jordaniae.</title>
        <authorList>
            <person name="Nicholson A.C."/>
            <person name="Humrighouse B.W."/>
            <person name="Loparov V."/>
            <person name="McQuiston J.R."/>
        </authorList>
    </citation>
    <scope>NUCLEOTIDE SEQUENCE [LARGE SCALE GENOMIC DNA]</scope>
    <source>
        <strain evidence="6 7">H5569</strain>
    </source>
</reference>
<keyword evidence="3" id="KW-0472">Membrane</keyword>
<organism evidence="6 7">
    <name type="scientific">Haematospirillum jordaniae</name>
    <dbReference type="NCBI Taxonomy" id="1549855"/>
    <lineage>
        <taxon>Bacteria</taxon>
        <taxon>Pseudomonadati</taxon>
        <taxon>Pseudomonadota</taxon>
        <taxon>Alphaproteobacteria</taxon>
        <taxon>Rhodospirillales</taxon>
        <taxon>Novispirillaceae</taxon>
        <taxon>Haematospirillum</taxon>
    </lineage>
</organism>
<name>A0A143DDK8_9PROT</name>
<dbReference type="Proteomes" id="UP000076066">
    <property type="component" value="Chromosome"/>
</dbReference>
<keyword evidence="2" id="KW-0378">Hydrolase</keyword>
<keyword evidence="7" id="KW-1185">Reference proteome</keyword>
<feature type="domain" description="Penicillin-binding protein transpeptidase" evidence="4">
    <location>
        <begin position="260"/>
        <end position="540"/>
    </location>
</feature>
<dbReference type="OrthoDB" id="9789078at2"/>
<accession>A0A143DDK8</accession>
<dbReference type="KEGG" id="hjo:AY555_06135"/>
<comment type="subcellular location">
    <subcellularLocation>
        <location evidence="1">Membrane</location>
    </subcellularLocation>
</comment>
<dbReference type="SUPFAM" id="SSF56519">
    <property type="entry name" value="Penicillin binding protein dimerisation domain"/>
    <property type="match status" value="1"/>
</dbReference>
<dbReference type="InterPro" id="IPR005311">
    <property type="entry name" value="PBP_dimer"/>
</dbReference>
<keyword evidence="2" id="KW-0121">Carboxypeptidase</keyword>
<keyword evidence="2" id="KW-0645">Protease</keyword>
<dbReference type="InterPro" id="IPR012338">
    <property type="entry name" value="Beta-lactam/transpept-like"/>
</dbReference>
<dbReference type="Gene3D" id="3.30.450.330">
    <property type="match status" value="1"/>
</dbReference>
<evidence type="ECO:0000313" key="7">
    <source>
        <dbReference type="Proteomes" id="UP000076066"/>
    </source>
</evidence>
<evidence type="ECO:0000313" key="6">
    <source>
        <dbReference type="EMBL" id="AMW34831.1"/>
    </source>
</evidence>
<evidence type="ECO:0000256" key="3">
    <source>
        <dbReference type="ARBA" id="ARBA00023136"/>
    </source>
</evidence>
<dbReference type="GO" id="GO:0004180">
    <property type="term" value="F:carboxypeptidase activity"/>
    <property type="evidence" value="ECO:0007669"/>
    <property type="project" value="UniProtKB-KW"/>
</dbReference>
<dbReference type="PANTHER" id="PTHR30627">
    <property type="entry name" value="PEPTIDOGLYCAN D,D-TRANSPEPTIDASE"/>
    <property type="match status" value="1"/>
</dbReference>
<dbReference type="GO" id="GO:0005886">
    <property type="term" value="C:plasma membrane"/>
    <property type="evidence" value="ECO:0007669"/>
    <property type="project" value="TreeGrafter"/>
</dbReference>
<dbReference type="GO" id="GO:0008658">
    <property type="term" value="F:penicillin binding"/>
    <property type="evidence" value="ECO:0007669"/>
    <property type="project" value="InterPro"/>
</dbReference>
<protein>
    <submittedName>
        <fullName evidence="6">Penicillin-binding protein</fullName>
    </submittedName>
</protein>
<evidence type="ECO:0000256" key="2">
    <source>
        <dbReference type="ARBA" id="ARBA00022645"/>
    </source>
</evidence>
<dbReference type="RefSeq" id="WP_066134793.1">
    <property type="nucleotide sequence ID" value="NZ_CP014525.1"/>
</dbReference>
<dbReference type="GO" id="GO:0071555">
    <property type="term" value="P:cell wall organization"/>
    <property type="evidence" value="ECO:0007669"/>
    <property type="project" value="TreeGrafter"/>
</dbReference>
<evidence type="ECO:0000259" key="4">
    <source>
        <dbReference type="Pfam" id="PF00905"/>
    </source>
</evidence>
<dbReference type="STRING" id="1549855.AY555_06135"/>
<dbReference type="Gene3D" id="3.40.710.10">
    <property type="entry name" value="DD-peptidase/beta-lactamase superfamily"/>
    <property type="match status" value="1"/>
</dbReference>
<sequence length="604" mass="66092">MMARLFPHRRKAAPFLYPGEELVPSAGVDRKGTHVVLEGEVKQALETGRVRMLVTASLFALAFCGISVRLFDVMVLGAVDHSISHRARAVARTDVITHTRADIVDRNGLLLATNLPTVNLYADSQKLINPAEAADKLVAVLPHLNRHDVFNRLTSGRRFVYLDRNLTPRQQQSVNSEGIPGLFFENAERRAYLQGSLFSHVLGATDPDNNGIAGTELTFNEALRQNPSIPLRLTVDARVQHAVRHTLLRNMEKFSATAASAVIMDVRSGEIVSLVSLPDYQPENFGASDANARFNRVTLGVYEMGSIFKLLNTAMALESGQIRLQDSYDTINPLKVARFTIRDVHRENRRLNVAEILTRSSNIGSARMAMQLGTEFQKKFLGRLGILDAARIELPETGHPLYPQPWRDINTMTISFGHGIAVTPISMIRGLAPLVNGGYMVQPTLLPRDAGDPQPQKVLRTETSLALRKLMRTVITDGTARKAEVPGYMVGGKGGTAEKISASGGYNRKNNMNSFAGAFPMDDPRYALVVTLDEPKGLKSTWGFATSGWNVVPTAGEIIAEIGPILGIQPRVNGQPIEVRAMKAAQARVARTAAVEEEGVDVAR</sequence>
<feature type="domain" description="Penicillin-binding protein dimerisation" evidence="5">
    <location>
        <begin position="98"/>
        <end position="208"/>
    </location>
</feature>
<dbReference type="InterPro" id="IPR036138">
    <property type="entry name" value="PBP_dimer_sf"/>
</dbReference>
<dbReference type="Pfam" id="PF03717">
    <property type="entry name" value="PBP_dimer"/>
    <property type="match status" value="1"/>
</dbReference>
<gene>
    <name evidence="6" type="ORF">AY555_06135</name>
</gene>
<dbReference type="PANTHER" id="PTHR30627:SF1">
    <property type="entry name" value="PEPTIDOGLYCAN D,D-TRANSPEPTIDASE FTSI"/>
    <property type="match status" value="1"/>
</dbReference>